<dbReference type="EMBL" id="WITC01000100">
    <property type="protein sequence ID" value="MQX17682.1"/>
    <property type="molecule type" value="Genomic_DNA"/>
</dbReference>
<keyword evidence="1" id="KW-0472">Membrane</keyword>
<evidence type="ECO:0000256" key="1">
    <source>
        <dbReference type="SAM" id="Phobius"/>
    </source>
</evidence>
<dbReference type="AlphaFoldDB" id="A0A6N7LIR5"/>
<sequence length="670" mass="73543">MDKYLASTEETEFKTLTERREELEDIGQNCSTNPTMGDIINRRFSRRSFIGGSLAVAAISTTVSPLALLTADEARADDASRFDFAEVEAGVDENHHVADGYDADILLRWGDKVFAGSPDFDPKNQTAAAQEKLFGYNNDYVGFIPLEGSADHGLLVVNHEYTNAELMFPAFASIVKEKVTKDGKEVEEEKVTLGEYTKDLVDIEMAAHGGTIIEIRKVDGKWQPVLDGKYNRRITLNTEMQLSGPVAGHDRVKTASDPTGKKVFGTVNNCAGGVTAWGTYMMAEENFNGYFGGEIADDHPEFKQLKRLGAPGGQYEWSKFYDRFDVSKEPTEANRFGWIVEVDALDPTSVPKKRTALGRFKHEGCESIVNKDGRVVLYTGDDERYDYVYKFVTKGTYNPNDRAANMDLFDEGTLYVAKFDEDGTVTWMPLVHGEGPLTAENGFASQADVLIDTRLAADALGATKMDRPEDIQPNPKTGKVYVMLTNNTKRKAEEINAANPRAKNAFGHIIEITETDGDFASLTSRWDVLLKCGDPSVAEVGASFSTATTKNGWFGMPDNCTIDADGRLWVSTDGNNEKETGRTDGVWAIDTEGGARGTSKLFFRVPVGAEMCGPCFNPTSDTFFLAVQHPGDAGLATYETPATRWPDFKDDMPVRPAVVAVTKRGGGRIG</sequence>
<dbReference type="Pfam" id="PF05787">
    <property type="entry name" value="PhoX"/>
    <property type="match status" value="1"/>
</dbReference>
<keyword evidence="1" id="KW-0812">Transmembrane</keyword>
<organism evidence="2 3">
    <name type="scientific">Sinorhizobium terangae</name>
    <dbReference type="NCBI Taxonomy" id="110322"/>
    <lineage>
        <taxon>Bacteria</taxon>
        <taxon>Pseudomonadati</taxon>
        <taxon>Pseudomonadota</taxon>
        <taxon>Alphaproteobacteria</taxon>
        <taxon>Hyphomicrobiales</taxon>
        <taxon>Rhizobiaceae</taxon>
        <taxon>Sinorhizobium/Ensifer group</taxon>
        <taxon>Sinorhizobium</taxon>
    </lineage>
</organism>
<gene>
    <name evidence="2" type="ORF">GHK62_23905</name>
</gene>
<accession>A0A6N7LIR5</accession>
<protein>
    <submittedName>
        <fullName evidence="2">DUF839 domain-containing protein</fullName>
    </submittedName>
</protein>
<keyword evidence="3" id="KW-1185">Reference proteome</keyword>
<keyword evidence="1" id="KW-1133">Transmembrane helix</keyword>
<dbReference type="Proteomes" id="UP000439983">
    <property type="component" value="Unassembled WGS sequence"/>
</dbReference>
<evidence type="ECO:0000313" key="3">
    <source>
        <dbReference type="Proteomes" id="UP000439983"/>
    </source>
</evidence>
<name>A0A6N7LIR5_SINTE</name>
<feature type="transmembrane region" description="Helical" evidence="1">
    <location>
        <begin position="49"/>
        <end position="71"/>
    </location>
</feature>
<comment type="caution">
    <text evidence="2">The sequence shown here is derived from an EMBL/GenBank/DDBJ whole genome shotgun (WGS) entry which is preliminary data.</text>
</comment>
<dbReference type="RefSeq" id="WP_153441540.1">
    <property type="nucleotide sequence ID" value="NZ_JACIGA010000003.1"/>
</dbReference>
<dbReference type="PANTHER" id="PTHR35399:SF2">
    <property type="entry name" value="DUF839 DOMAIN-CONTAINING PROTEIN"/>
    <property type="match status" value="1"/>
</dbReference>
<dbReference type="OrthoDB" id="9801383at2"/>
<evidence type="ECO:0000313" key="2">
    <source>
        <dbReference type="EMBL" id="MQX17682.1"/>
    </source>
</evidence>
<reference evidence="2 3" key="1">
    <citation type="journal article" date="2013" name="Genome Biol.">
        <title>Comparative genomics of the core and accessory genomes of 48 Sinorhizobium strains comprising five genospecies.</title>
        <authorList>
            <person name="Sugawara M."/>
            <person name="Epstein B."/>
            <person name="Badgley B.D."/>
            <person name="Unno T."/>
            <person name="Xu L."/>
            <person name="Reese J."/>
            <person name="Gyaneshwar P."/>
            <person name="Denny R."/>
            <person name="Mudge J."/>
            <person name="Bharti A.K."/>
            <person name="Farmer A.D."/>
            <person name="May G.D."/>
            <person name="Woodward J.E."/>
            <person name="Medigue C."/>
            <person name="Vallenet D."/>
            <person name="Lajus A."/>
            <person name="Rouy Z."/>
            <person name="Martinez-Vaz B."/>
            <person name="Tiffin P."/>
            <person name="Young N.D."/>
            <person name="Sadowsky M.J."/>
        </authorList>
    </citation>
    <scope>NUCLEOTIDE SEQUENCE [LARGE SCALE GENOMIC DNA]</scope>
    <source>
        <strain evidence="2 3">USDA4894</strain>
    </source>
</reference>
<dbReference type="PANTHER" id="PTHR35399">
    <property type="entry name" value="SLR8030 PROTEIN"/>
    <property type="match status" value="1"/>
</dbReference>
<dbReference type="SUPFAM" id="SSF63829">
    <property type="entry name" value="Calcium-dependent phosphotriesterase"/>
    <property type="match status" value="1"/>
</dbReference>
<dbReference type="InterPro" id="IPR008557">
    <property type="entry name" value="PhoX"/>
</dbReference>
<proteinExistence type="predicted"/>